<dbReference type="InterPro" id="IPR012902">
    <property type="entry name" value="N_methyl_site"/>
</dbReference>
<gene>
    <name evidence="2" type="ORF">H2O73_07140</name>
</gene>
<dbReference type="AlphaFoldDB" id="A0A7W2FQ10"/>
<sequence>MKVRGFTLIEMVITMLVGSILVLGIAGFVELGSKGYAQSIDRQRVQTQAKFALEKMTREARYATPNIFVDYAGQDCIAFFPIIDSGFYAVSGSDINFIVGDVSASVSSLNDKRLIINPTEMLSPDQRLDVLDNSFDLVDMVKISGSSVSGATFSIPGKASELVGGSVANRLYITANNKRISYCVGGDRITRDVGFSDSPRPLTDASEMSVSGKVSYTPASVQHNGVVHIDLSFAQRGEVTSFRQDVQVLNVP</sequence>
<keyword evidence="1" id="KW-0812">Transmembrane</keyword>
<dbReference type="Pfam" id="PF07963">
    <property type="entry name" value="N_methyl"/>
    <property type="match status" value="1"/>
</dbReference>
<feature type="transmembrane region" description="Helical" evidence="1">
    <location>
        <begin position="6"/>
        <end position="29"/>
    </location>
</feature>
<dbReference type="NCBIfam" id="TIGR02532">
    <property type="entry name" value="IV_pilin_GFxxxE"/>
    <property type="match status" value="1"/>
</dbReference>
<keyword evidence="1" id="KW-0472">Membrane</keyword>
<dbReference type="Proteomes" id="UP000571701">
    <property type="component" value="Unassembled WGS sequence"/>
</dbReference>
<dbReference type="EMBL" id="JACFYF010000003">
    <property type="protein sequence ID" value="MBA5762110.1"/>
    <property type="molecule type" value="Genomic_DNA"/>
</dbReference>
<evidence type="ECO:0000256" key="1">
    <source>
        <dbReference type="SAM" id="Phobius"/>
    </source>
</evidence>
<keyword evidence="3" id="KW-1185">Reference proteome</keyword>
<proteinExistence type="predicted"/>
<evidence type="ECO:0000313" key="2">
    <source>
        <dbReference type="EMBL" id="MBA5762110.1"/>
    </source>
</evidence>
<accession>A0A7W2FQ10</accession>
<dbReference type="RefSeq" id="WP_182108027.1">
    <property type="nucleotide sequence ID" value="NZ_JACFYF010000003.1"/>
</dbReference>
<comment type="caution">
    <text evidence="2">The sequence shown here is derived from an EMBL/GenBank/DDBJ whole genome shotgun (WGS) entry which is preliminary data.</text>
</comment>
<dbReference type="PROSITE" id="PS00409">
    <property type="entry name" value="PROKAR_NTER_METHYL"/>
    <property type="match status" value="1"/>
</dbReference>
<protein>
    <submittedName>
        <fullName evidence="2">Prepilin-type N-terminal cleavage/methylation domain-containing protein</fullName>
    </submittedName>
</protein>
<reference evidence="2 3" key="1">
    <citation type="submission" date="2020-07" db="EMBL/GenBank/DDBJ databases">
        <title>Vibrio marinisediminis sp. nov., isolated from marine sediment.</title>
        <authorList>
            <person name="Ji X."/>
        </authorList>
    </citation>
    <scope>NUCLEOTIDE SEQUENCE [LARGE SCALE GENOMIC DNA]</scope>
    <source>
        <strain evidence="2 3">404</strain>
    </source>
</reference>
<name>A0A7W2FQ10_9VIBR</name>
<keyword evidence="1" id="KW-1133">Transmembrane helix</keyword>
<organism evidence="2 3">
    <name type="scientific">Vibrio marinisediminis</name>
    <dbReference type="NCBI Taxonomy" id="2758441"/>
    <lineage>
        <taxon>Bacteria</taxon>
        <taxon>Pseudomonadati</taxon>
        <taxon>Pseudomonadota</taxon>
        <taxon>Gammaproteobacteria</taxon>
        <taxon>Vibrionales</taxon>
        <taxon>Vibrionaceae</taxon>
        <taxon>Vibrio</taxon>
    </lineage>
</organism>
<evidence type="ECO:0000313" key="3">
    <source>
        <dbReference type="Proteomes" id="UP000571701"/>
    </source>
</evidence>